<feature type="compositionally biased region" description="Low complexity" evidence="1">
    <location>
        <begin position="59"/>
        <end position="68"/>
    </location>
</feature>
<feature type="region of interest" description="Disordered" evidence="1">
    <location>
        <begin position="263"/>
        <end position="333"/>
    </location>
</feature>
<organism evidence="2 3">
    <name type="scientific">Anguilla anguilla</name>
    <name type="common">European freshwater eel</name>
    <name type="synonym">Muraena anguilla</name>
    <dbReference type="NCBI Taxonomy" id="7936"/>
    <lineage>
        <taxon>Eukaryota</taxon>
        <taxon>Metazoa</taxon>
        <taxon>Chordata</taxon>
        <taxon>Craniata</taxon>
        <taxon>Vertebrata</taxon>
        <taxon>Euteleostomi</taxon>
        <taxon>Actinopterygii</taxon>
        <taxon>Neopterygii</taxon>
        <taxon>Teleostei</taxon>
        <taxon>Anguilliformes</taxon>
        <taxon>Anguillidae</taxon>
        <taxon>Anguilla</taxon>
    </lineage>
</organism>
<protein>
    <submittedName>
        <fullName evidence="2">Uncharacterized protein</fullName>
    </submittedName>
</protein>
<evidence type="ECO:0000313" key="3">
    <source>
        <dbReference type="Proteomes" id="UP001044222"/>
    </source>
</evidence>
<dbReference type="AlphaFoldDB" id="A0A9D3M533"/>
<feature type="compositionally biased region" description="Low complexity" evidence="1">
    <location>
        <begin position="198"/>
        <end position="208"/>
    </location>
</feature>
<keyword evidence="3" id="KW-1185">Reference proteome</keyword>
<accession>A0A9D3M533</accession>
<feature type="compositionally biased region" description="Low complexity" evidence="1">
    <location>
        <begin position="299"/>
        <end position="308"/>
    </location>
</feature>
<proteinExistence type="predicted"/>
<gene>
    <name evidence="2" type="ORF">ANANG_G00170700</name>
</gene>
<feature type="region of interest" description="Disordered" evidence="1">
    <location>
        <begin position="52"/>
        <end position="212"/>
    </location>
</feature>
<dbReference type="Proteomes" id="UP001044222">
    <property type="component" value="Chromosome 9"/>
</dbReference>
<evidence type="ECO:0000313" key="2">
    <source>
        <dbReference type="EMBL" id="KAG5841792.1"/>
    </source>
</evidence>
<dbReference type="EMBL" id="JAFIRN010000009">
    <property type="protein sequence ID" value="KAG5841792.1"/>
    <property type="molecule type" value="Genomic_DNA"/>
</dbReference>
<feature type="compositionally biased region" description="Pro residues" evidence="1">
    <location>
        <begin position="115"/>
        <end position="127"/>
    </location>
</feature>
<evidence type="ECO:0000256" key="1">
    <source>
        <dbReference type="SAM" id="MobiDB-lite"/>
    </source>
</evidence>
<feature type="compositionally biased region" description="Pro residues" evidence="1">
    <location>
        <begin position="85"/>
        <end position="95"/>
    </location>
</feature>
<reference evidence="2" key="1">
    <citation type="submission" date="2021-01" db="EMBL/GenBank/DDBJ databases">
        <title>A chromosome-scale assembly of European eel, Anguilla anguilla.</title>
        <authorList>
            <person name="Henkel C."/>
            <person name="Jong-Raadsen S.A."/>
            <person name="Dufour S."/>
            <person name="Weltzien F.-A."/>
            <person name="Palstra A.P."/>
            <person name="Pelster B."/>
            <person name="Spaink H.P."/>
            <person name="Van Den Thillart G.E."/>
            <person name="Jansen H."/>
            <person name="Zahm M."/>
            <person name="Klopp C."/>
            <person name="Cedric C."/>
            <person name="Louis A."/>
            <person name="Berthelot C."/>
            <person name="Parey E."/>
            <person name="Roest Crollius H."/>
            <person name="Montfort J."/>
            <person name="Robinson-Rechavi M."/>
            <person name="Bucao C."/>
            <person name="Bouchez O."/>
            <person name="Gislard M."/>
            <person name="Lluch J."/>
            <person name="Milhes M."/>
            <person name="Lampietro C."/>
            <person name="Lopez Roques C."/>
            <person name="Donnadieu C."/>
            <person name="Braasch I."/>
            <person name="Desvignes T."/>
            <person name="Postlethwait J."/>
            <person name="Bobe J."/>
            <person name="Guiguen Y."/>
            <person name="Dirks R."/>
        </authorList>
    </citation>
    <scope>NUCLEOTIDE SEQUENCE</scope>
    <source>
        <strain evidence="2">Tag_6206</strain>
        <tissue evidence="2">Liver</tissue>
    </source>
</reference>
<feature type="compositionally biased region" description="Low complexity" evidence="1">
    <location>
        <begin position="164"/>
        <end position="184"/>
    </location>
</feature>
<comment type="caution">
    <text evidence="2">The sequence shown here is derived from an EMBL/GenBank/DDBJ whole genome shotgun (WGS) entry which is preliminary data.</text>
</comment>
<name>A0A9D3M533_ANGAN</name>
<sequence length="333" mass="35053">MVNLLQSKTSVSMAQFAQAMNIKVNPETLQQLTQSAMTVLIAQLLKVQQSQMKTPVGPPELAEAPASAPERDRGQEPPAEAQQQPPEPSTPPPASPVSEGSGGSVPLQLSILPPDQRPPEPPEPPPSSEDLDYRLAPEASGGPNALQLHNSSEGGGPRNPTTCLPRPLLSPRLRPSQLRPAAAAPFPPLGLRGRGLRGRLPGGAAAPRPEGRLQRRARPSLLLVLLLLLLLVRRPAAPARLPRRPSPTAGWGSSAETRTTAEYNHSPLPEGLPHPAGLHGVRRGPAGRSAPAPPPQLHPRPGLGLPLPAGAPPFPRLHAPHERSGTQGRGLPF</sequence>